<dbReference type="InterPro" id="IPR032862">
    <property type="entry name" value="ALKBH6"/>
</dbReference>
<evidence type="ECO:0000256" key="3">
    <source>
        <dbReference type="ARBA" id="ARBA00022723"/>
    </source>
</evidence>
<dbReference type="InterPro" id="IPR037151">
    <property type="entry name" value="AlkB-like_sf"/>
</dbReference>
<dbReference type="PROSITE" id="PS51471">
    <property type="entry name" value="FE2OG_OXY"/>
    <property type="match status" value="1"/>
</dbReference>
<evidence type="ECO:0000313" key="9">
    <source>
        <dbReference type="EMBL" id="KAF7813347.1"/>
    </source>
</evidence>
<dbReference type="OrthoDB" id="412814at2759"/>
<keyword evidence="3" id="KW-0479">Metal-binding</keyword>
<name>A0A834T3W9_9FABA</name>
<evidence type="ECO:0000256" key="6">
    <source>
        <dbReference type="ARBA" id="ARBA00023004"/>
    </source>
</evidence>
<gene>
    <name evidence="9" type="ORF">G2W53_034323</name>
</gene>
<dbReference type="SUPFAM" id="SSF51197">
    <property type="entry name" value="Clavaminate synthase-like"/>
    <property type="match status" value="1"/>
</dbReference>
<evidence type="ECO:0000256" key="2">
    <source>
        <dbReference type="ARBA" id="ARBA00007879"/>
    </source>
</evidence>
<keyword evidence="6" id="KW-0408">Iron</keyword>
<comment type="subcellular location">
    <subcellularLocation>
        <location evidence="1">Nucleus</location>
    </subcellularLocation>
</comment>
<dbReference type="InterPro" id="IPR027450">
    <property type="entry name" value="AlkB-like"/>
</dbReference>
<dbReference type="Gene3D" id="2.60.120.590">
    <property type="entry name" value="Alpha-ketoglutarate-dependent dioxygenase AlkB-like"/>
    <property type="match status" value="1"/>
</dbReference>
<dbReference type="GO" id="GO:0005634">
    <property type="term" value="C:nucleus"/>
    <property type="evidence" value="ECO:0007669"/>
    <property type="project" value="UniProtKB-SubCell"/>
</dbReference>
<proteinExistence type="inferred from homology"/>
<dbReference type="EMBL" id="JAAIUW010000010">
    <property type="protein sequence ID" value="KAF7813347.1"/>
    <property type="molecule type" value="Genomic_DNA"/>
</dbReference>
<keyword evidence="5" id="KW-0560">Oxidoreductase</keyword>
<dbReference type="Proteomes" id="UP000634136">
    <property type="component" value="Unassembled WGS sequence"/>
</dbReference>
<feature type="domain" description="Fe2OG dioxygenase" evidence="8">
    <location>
        <begin position="184"/>
        <end position="342"/>
    </location>
</feature>
<evidence type="ECO:0000256" key="5">
    <source>
        <dbReference type="ARBA" id="ARBA00023002"/>
    </source>
</evidence>
<protein>
    <submittedName>
        <fullName evidence="9">Alpha-ketoglutarate-dependent dioxygenase alkB-like protein 6</fullName>
    </submittedName>
</protein>
<organism evidence="9 10">
    <name type="scientific">Senna tora</name>
    <dbReference type="NCBI Taxonomy" id="362788"/>
    <lineage>
        <taxon>Eukaryota</taxon>
        <taxon>Viridiplantae</taxon>
        <taxon>Streptophyta</taxon>
        <taxon>Embryophyta</taxon>
        <taxon>Tracheophyta</taxon>
        <taxon>Spermatophyta</taxon>
        <taxon>Magnoliopsida</taxon>
        <taxon>eudicotyledons</taxon>
        <taxon>Gunneridae</taxon>
        <taxon>Pentapetalae</taxon>
        <taxon>rosids</taxon>
        <taxon>fabids</taxon>
        <taxon>Fabales</taxon>
        <taxon>Fabaceae</taxon>
        <taxon>Caesalpinioideae</taxon>
        <taxon>Cassia clade</taxon>
        <taxon>Senna</taxon>
    </lineage>
</organism>
<keyword evidence="10" id="KW-1185">Reference proteome</keyword>
<keyword evidence="7" id="KW-0539">Nucleus</keyword>
<dbReference type="AlphaFoldDB" id="A0A834T3W9"/>
<comment type="similarity">
    <text evidence="2">Belongs to the alkB family.</text>
</comment>
<dbReference type="GO" id="GO:0051213">
    <property type="term" value="F:dioxygenase activity"/>
    <property type="evidence" value="ECO:0007669"/>
    <property type="project" value="UniProtKB-KW"/>
</dbReference>
<dbReference type="PANTHER" id="PTHR46030:SF1">
    <property type="entry name" value="ALPHA-KETOGLUTARATE-DEPENDENT DIOXYGENASE ALKB HOMOLOG 6"/>
    <property type="match status" value="1"/>
</dbReference>
<reference evidence="9" key="1">
    <citation type="submission" date="2020-09" db="EMBL/GenBank/DDBJ databases">
        <title>Genome-Enabled Discovery of Anthraquinone Biosynthesis in Senna tora.</title>
        <authorList>
            <person name="Kang S.-H."/>
            <person name="Pandey R.P."/>
            <person name="Lee C.-M."/>
            <person name="Sim J.-S."/>
            <person name="Jeong J.-T."/>
            <person name="Choi B.-S."/>
            <person name="Jung M."/>
            <person name="Ginzburg D."/>
            <person name="Zhao K."/>
            <person name="Won S.Y."/>
            <person name="Oh T.-J."/>
            <person name="Yu Y."/>
            <person name="Kim N.-H."/>
            <person name="Lee O.R."/>
            <person name="Lee T.-H."/>
            <person name="Bashyal P."/>
            <person name="Kim T.-S."/>
            <person name="Lee W.-H."/>
            <person name="Kawkins C."/>
            <person name="Kim C.-K."/>
            <person name="Kim J.S."/>
            <person name="Ahn B.O."/>
            <person name="Rhee S.Y."/>
            <person name="Sohng J.K."/>
        </authorList>
    </citation>
    <scope>NUCLEOTIDE SEQUENCE</scope>
    <source>
        <tissue evidence="9">Leaf</tissue>
    </source>
</reference>
<comment type="caution">
    <text evidence="9">The sequence shown here is derived from an EMBL/GenBank/DDBJ whole genome shotgun (WGS) entry which is preliminary data.</text>
</comment>
<dbReference type="PANTHER" id="PTHR46030">
    <property type="entry name" value="ALPHA-KETOGLUTARATE-DEPENDENT DIOXYGENASE ALKB HOMOLOG 6"/>
    <property type="match status" value="1"/>
</dbReference>
<evidence type="ECO:0000256" key="7">
    <source>
        <dbReference type="ARBA" id="ARBA00023242"/>
    </source>
</evidence>
<dbReference type="InterPro" id="IPR005123">
    <property type="entry name" value="Oxoglu/Fe-dep_dioxygenase_dom"/>
</dbReference>
<evidence type="ECO:0000256" key="4">
    <source>
        <dbReference type="ARBA" id="ARBA00022964"/>
    </source>
</evidence>
<sequence length="351" mass="39858">MAALSLTYLFPKQPLLHTLHHFWYPLRLSSRETPLCLYPTSGSIASFGAMSIYVVHQPSSNLNAPVLILSSIGVHAVLICDYTIWADHKSFKVMEGTEKLTHYKVGSLPTVLYIPDFITDSEQTSLLNNIYGAPPSRWKSLKNRRLQNWGGVVHEKGLLPQVLPPWLTNLTQKIYEESELFPSAINHVLINEYLPDQGIMPHQDGPAYFPVVAILSLGSPVVMDFTPHSRLKLDIHDVIDKNYNDGTIEIEKDKWLDDHRPFSILLMPRSLLIFKDKAYSDYLHGIKDSAVHSYHGVVNKTEVFKEHPNLSSGRAMDTVGSEDYKSIQRTSTRISLTCRLVPKVHKNLFRF</sequence>
<evidence type="ECO:0000259" key="8">
    <source>
        <dbReference type="PROSITE" id="PS51471"/>
    </source>
</evidence>
<keyword evidence="4 9" id="KW-0223">Dioxygenase</keyword>
<evidence type="ECO:0000256" key="1">
    <source>
        <dbReference type="ARBA" id="ARBA00004123"/>
    </source>
</evidence>
<accession>A0A834T3W9</accession>
<dbReference type="GO" id="GO:0046872">
    <property type="term" value="F:metal ion binding"/>
    <property type="evidence" value="ECO:0007669"/>
    <property type="project" value="UniProtKB-KW"/>
</dbReference>
<dbReference type="Pfam" id="PF13532">
    <property type="entry name" value="2OG-FeII_Oxy_2"/>
    <property type="match status" value="1"/>
</dbReference>
<evidence type="ECO:0000313" key="10">
    <source>
        <dbReference type="Proteomes" id="UP000634136"/>
    </source>
</evidence>